<evidence type="ECO:0000313" key="4">
    <source>
        <dbReference type="EMBL" id="CAE4574051.1"/>
    </source>
</evidence>
<dbReference type="EMBL" id="HBNR01020586">
    <property type="protein sequence ID" value="CAE4574052.1"/>
    <property type="molecule type" value="Transcribed_RNA"/>
</dbReference>
<dbReference type="Gene3D" id="2.10.220.10">
    <property type="entry name" value="Hormone Receptor, Insulin-like Growth Factor Receptor 1, Chain A, domain 2"/>
    <property type="match status" value="1"/>
</dbReference>
<keyword evidence="2" id="KW-1133">Transmembrane helix</keyword>
<evidence type="ECO:0000313" key="5">
    <source>
        <dbReference type="EMBL" id="CAE4574052.1"/>
    </source>
</evidence>
<protein>
    <recommendedName>
        <fullName evidence="7">Cadherin-like beta sandwich domain-containing protein</fullName>
    </recommendedName>
</protein>
<evidence type="ECO:0000256" key="2">
    <source>
        <dbReference type="SAM" id="Phobius"/>
    </source>
</evidence>
<gene>
    <name evidence="4" type="ORF">AMON00008_LOCUS13670</name>
    <name evidence="5" type="ORF">AMON00008_LOCUS13671</name>
    <name evidence="6" type="ORF">AMON00008_LOCUS13672</name>
</gene>
<sequence>MLPLRFLLLGLVTDTLLRSGADGSQNACALVSLTLRYGDWPIDLDTPFEPDITQYTATLDFSMSSFSINVRPDTGCEVDNVPNSPTPVQIGGTVEVTLYARQHATGAKQAYAVTVSRLLGSETELKSLQIEGGAMRPMFDPKIRDYQVSLALGHDDIRVVYHLYDNEQRIRTSAQEQHPTGQEAPAAAAGVAAHAGNGTNSSGRAGSGPIPAASDAGDRARRRLQATAGEGGLGGSLLPRQLSQEVHSGESQVREASASFMLDVGFSRTLELIVQCADATQASIGRYKLEISRQGCGPKRPYFDPQKKFCVYFCSAGFYRNRETHRCSHCNTNCKQCTGLLECSMCLPDTADYTYTIQPDGKCRANANHLFKRYRWWCMGLGGLLAFLVIFGCAGICQLCCSAGTGHQKLRTYDSDSDDAPSYAPGGRLAMY</sequence>
<feature type="chain" id="PRO_5036191543" description="Cadherin-like beta sandwich domain-containing protein" evidence="3">
    <location>
        <begin position="24"/>
        <end position="432"/>
    </location>
</feature>
<evidence type="ECO:0000313" key="6">
    <source>
        <dbReference type="EMBL" id="CAE4574053.1"/>
    </source>
</evidence>
<name>A0A6T0WCH9_9DINO</name>
<feature type="region of interest" description="Disordered" evidence="1">
    <location>
        <begin position="173"/>
        <end position="219"/>
    </location>
</feature>
<keyword evidence="3" id="KW-0732">Signal</keyword>
<keyword evidence="2" id="KW-0812">Transmembrane</keyword>
<reference evidence="4" key="1">
    <citation type="submission" date="2021-01" db="EMBL/GenBank/DDBJ databases">
        <authorList>
            <person name="Corre E."/>
            <person name="Pelletier E."/>
            <person name="Niang G."/>
            <person name="Scheremetjew M."/>
            <person name="Finn R."/>
            <person name="Kale V."/>
            <person name="Holt S."/>
            <person name="Cochrane G."/>
            <person name="Meng A."/>
            <person name="Brown T."/>
            <person name="Cohen L."/>
        </authorList>
    </citation>
    <scope>NUCLEOTIDE SEQUENCE</scope>
    <source>
        <strain evidence="4">CCMP3105</strain>
    </source>
</reference>
<evidence type="ECO:0000256" key="3">
    <source>
        <dbReference type="SAM" id="SignalP"/>
    </source>
</evidence>
<dbReference type="EMBL" id="HBNR01020587">
    <property type="protein sequence ID" value="CAE4574053.1"/>
    <property type="molecule type" value="Transcribed_RNA"/>
</dbReference>
<organism evidence="4">
    <name type="scientific">Alexandrium monilatum</name>
    <dbReference type="NCBI Taxonomy" id="311494"/>
    <lineage>
        <taxon>Eukaryota</taxon>
        <taxon>Sar</taxon>
        <taxon>Alveolata</taxon>
        <taxon>Dinophyceae</taxon>
        <taxon>Gonyaulacales</taxon>
        <taxon>Pyrocystaceae</taxon>
        <taxon>Alexandrium</taxon>
    </lineage>
</organism>
<keyword evidence="2" id="KW-0472">Membrane</keyword>
<feature type="signal peptide" evidence="3">
    <location>
        <begin position="1"/>
        <end position="23"/>
    </location>
</feature>
<evidence type="ECO:0000256" key="1">
    <source>
        <dbReference type="SAM" id="MobiDB-lite"/>
    </source>
</evidence>
<dbReference type="EMBL" id="HBNR01020585">
    <property type="protein sequence ID" value="CAE4574051.1"/>
    <property type="molecule type" value="Transcribed_RNA"/>
</dbReference>
<dbReference type="InterPro" id="IPR009030">
    <property type="entry name" value="Growth_fac_rcpt_cys_sf"/>
</dbReference>
<feature type="transmembrane region" description="Helical" evidence="2">
    <location>
        <begin position="374"/>
        <end position="401"/>
    </location>
</feature>
<evidence type="ECO:0008006" key="7">
    <source>
        <dbReference type="Google" id="ProtNLM"/>
    </source>
</evidence>
<feature type="compositionally biased region" description="Low complexity" evidence="1">
    <location>
        <begin position="181"/>
        <end position="198"/>
    </location>
</feature>
<accession>A0A6T0WCH9</accession>
<dbReference type="SUPFAM" id="SSF57184">
    <property type="entry name" value="Growth factor receptor domain"/>
    <property type="match status" value="1"/>
</dbReference>
<proteinExistence type="predicted"/>
<dbReference type="AlphaFoldDB" id="A0A6T0WCH9"/>